<evidence type="ECO:0000313" key="2">
    <source>
        <dbReference type="EMBL" id="PNS11873.1"/>
    </source>
</evidence>
<comment type="caution">
    <text evidence="2">The sequence shown here is derived from an EMBL/GenBank/DDBJ whole genome shotgun (WGS) entry which is preliminary data.</text>
</comment>
<keyword evidence="3" id="KW-1185">Reference proteome</keyword>
<gene>
    <name evidence="2" type="ORF">COO59_10330</name>
</gene>
<organism evidence="2 3">
    <name type="scientific">Mixta theicola</name>
    <dbReference type="NCBI Taxonomy" id="1458355"/>
    <lineage>
        <taxon>Bacteria</taxon>
        <taxon>Pseudomonadati</taxon>
        <taxon>Pseudomonadota</taxon>
        <taxon>Gammaproteobacteria</taxon>
        <taxon>Enterobacterales</taxon>
        <taxon>Erwiniaceae</taxon>
        <taxon>Mixta</taxon>
    </lineage>
</organism>
<dbReference type="OrthoDB" id="6555796at2"/>
<feature type="transmembrane region" description="Helical" evidence="1">
    <location>
        <begin position="39"/>
        <end position="58"/>
    </location>
</feature>
<evidence type="ECO:0000256" key="1">
    <source>
        <dbReference type="SAM" id="Phobius"/>
    </source>
</evidence>
<dbReference type="RefSeq" id="WP_103059711.1">
    <property type="nucleotide sequence ID" value="NZ_BSOF01000005.1"/>
</dbReference>
<keyword evidence="1" id="KW-0812">Transmembrane</keyword>
<reference evidence="3" key="1">
    <citation type="submission" date="2017-09" db="EMBL/GenBank/DDBJ databases">
        <authorList>
            <person name="Palmer M."/>
            <person name="Steenkamp E.T."/>
            <person name="Coetzee M.P."/>
            <person name="Avontuur J.R."/>
            <person name="Van Zyl E."/>
            <person name="Chan W.-Y."/>
            <person name="Blom J."/>
            <person name="Venter S.N."/>
        </authorList>
    </citation>
    <scope>NUCLEOTIDE SEQUENCE [LARGE SCALE GENOMIC DNA]</scope>
    <source>
        <strain evidence="3">QC88-366</strain>
    </source>
</reference>
<protein>
    <submittedName>
        <fullName evidence="2">Uncharacterized protein</fullName>
    </submittedName>
</protein>
<dbReference type="EMBL" id="NWUO01000006">
    <property type="protein sequence ID" value="PNS11873.1"/>
    <property type="molecule type" value="Genomic_DNA"/>
</dbReference>
<proteinExistence type="predicted"/>
<feature type="transmembrane region" description="Helical" evidence="1">
    <location>
        <begin position="12"/>
        <end position="33"/>
    </location>
</feature>
<accession>A0A2K1QA06</accession>
<evidence type="ECO:0000313" key="3">
    <source>
        <dbReference type="Proteomes" id="UP000236345"/>
    </source>
</evidence>
<keyword evidence="1" id="KW-0472">Membrane</keyword>
<dbReference type="Proteomes" id="UP000236345">
    <property type="component" value="Unassembled WGS sequence"/>
</dbReference>
<keyword evidence="1" id="KW-1133">Transmembrane helix</keyword>
<sequence>MKKLLLVILSRLVQGVGIGICGLTLLCAGWFLFFSYSDYRYFLSAFSLLGLVVGYHIFKFAVLKIYDESPGDW</sequence>
<dbReference type="AlphaFoldDB" id="A0A2K1QA06"/>
<name>A0A2K1QA06_9GAMM</name>